<evidence type="ECO:0000313" key="1">
    <source>
        <dbReference type="EMBL" id="GBP72321.1"/>
    </source>
</evidence>
<comment type="caution">
    <text evidence="1">The sequence shown here is derived from an EMBL/GenBank/DDBJ whole genome shotgun (WGS) entry which is preliminary data.</text>
</comment>
<sequence>MVNHSRAPLALLIVHVISEHKVAKYLRNAVVAPVDRILKPRLRFDTLDVGYGLEAKVAIAMPQPPIQRNMQWLGGSNTPDEVEPVPHKDALETVDTKDHDTRCCTKGNASEKKKKGRRALNAQNGVFRGLNLTMLSLLHSMMASKAVSISGTIWCGHPLTTF</sequence>
<gene>
    <name evidence="1" type="ORF">EVAR_90417_1</name>
</gene>
<accession>A0A4C1Y7U1</accession>
<proteinExistence type="predicted"/>
<dbReference type="Proteomes" id="UP000299102">
    <property type="component" value="Unassembled WGS sequence"/>
</dbReference>
<evidence type="ECO:0000313" key="2">
    <source>
        <dbReference type="Proteomes" id="UP000299102"/>
    </source>
</evidence>
<dbReference type="EMBL" id="BGZK01001141">
    <property type="protein sequence ID" value="GBP72321.1"/>
    <property type="molecule type" value="Genomic_DNA"/>
</dbReference>
<name>A0A4C1Y7U1_EUMVA</name>
<reference evidence="1 2" key="1">
    <citation type="journal article" date="2019" name="Commun. Biol.">
        <title>The bagworm genome reveals a unique fibroin gene that provides high tensile strength.</title>
        <authorList>
            <person name="Kono N."/>
            <person name="Nakamura H."/>
            <person name="Ohtoshi R."/>
            <person name="Tomita M."/>
            <person name="Numata K."/>
            <person name="Arakawa K."/>
        </authorList>
    </citation>
    <scope>NUCLEOTIDE SEQUENCE [LARGE SCALE GENOMIC DNA]</scope>
</reference>
<organism evidence="1 2">
    <name type="scientific">Eumeta variegata</name>
    <name type="common">Bagworm moth</name>
    <name type="synonym">Eumeta japonica</name>
    <dbReference type="NCBI Taxonomy" id="151549"/>
    <lineage>
        <taxon>Eukaryota</taxon>
        <taxon>Metazoa</taxon>
        <taxon>Ecdysozoa</taxon>
        <taxon>Arthropoda</taxon>
        <taxon>Hexapoda</taxon>
        <taxon>Insecta</taxon>
        <taxon>Pterygota</taxon>
        <taxon>Neoptera</taxon>
        <taxon>Endopterygota</taxon>
        <taxon>Lepidoptera</taxon>
        <taxon>Glossata</taxon>
        <taxon>Ditrysia</taxon>
        <taxon>Tineoidea</taxon>
        <taxon>Psychidae</taxon>
        <taxon>Oiketicinae</taxon>
        <taxon>Eumeta</taxon>
    </lineage>
</organism>
<protein>
    <submittedName>
        <fullName evidence="1">Uncharacterized protein</fullName>
    </submittedName>
</protein>
<keyword evidence="2" id="KW-1185">Reference proteome</keyword>
<dbReference type="AlphaFoldDB" id="A0A4C1Y7U1"/>